<dbReference type="GO" id="GO:0008017">
    <property type="term" value="F:microtubule binding"/>
    <property type="evidence" value="ECO:0007669"/>
    <property type="project" value="InterPro"/>
</dbReference>
<evidence type="ECO:0000256" key="1">
    <source>
        <dbReference type="SAM" id="Coils"/>
    </source>
</evidence>
<organism evidence="3 4">
    <name type="scientific">Sodiomyces alkalinus (strain CBS 110278 / VKM F-3762 / F11)</name>
    <name type="common">Alkaliphilic filamentous fungus</name>
    <dbReference type="NCBI Taxonomy" id="1314773"/>
    <lineage>
        <taxon>Eukaryota</taxon>
        <taxon>Fungi</taxon>
        <taxon>Dikarya</taxon>
        <taxon>Ascomycota</taxon>
        <taxon>Pezizomycotina</taxon>
        <taxon>Sordariomycetes</taxon>
        <taxon>Hypocreomycetidae</taxon>
        <taxon>Glomerellales</taxon>
        <taxon>Plectosphaerellaceae</taxon>
        <taxon>Sodiomyces</taxon>
    </lineage>
</organism>
<dbReference type="Proteomes" id="UP000272025">
    <property type="component" value="Unassembled WGS sequence"/>
</dbReference>
<reference evidence="3 4" key="1">
    <citation type="journal article" date="2018" name="Mol. Ecol.">
        <title>The obligate alkalophilic soda-lake fungus Sodiomyces alkalinus has shifted to a protein diet.</title>
        <authorList>
            <person name="Grum-Grzhimaylo A.A."/>
            <person name="Falkoski D.L."/>
            <person name="van den Heuvel J."/>
            <person name="Valero-Jimenez C.A."/>
            <person name="Min B."/>
            <person name="Choi I.G."/>
            <person name="Lipzen A."/>
            <person name="Daum C.G."/>
            <person name="Aanen D.K."/>
            <person name="Tsang A."/>
            <person name="Henrissat B."/>
            <person name="Bilanenko E.N."/>
            <person name="de Vries R.P."/>
            <person name="van Kan J.A.L."/>
            <person name="Grigoriev I.V."/>
            <person name="Debets A.J.M."/>
        </authorList>
    </citation>
    <scope>NUCLEOTIDE SEQUENCE [LARGE SCALE GENOMIC DNA]</scope>
    <source>
        <strain evidence="3 4">F11</strain>
    </source>
</reference>
<dbReference type="SUPFAM" id="SSF116907">
    <property type="entry name" value="Hook domain"/>
    <property type="match status" value="1"/>
</dbReference>
<dbReference type="InterPro" id="IPR036872">
    <property type="entry name" value="CH_dom_sf"/>
</dbReference>
<feature type="coiled-coil region" evidence="1">
    <location>
        <begin position="191"/>
        <end position="413"/>
    </location>
</feature>
<dbReference type="GO" id="GO:0030705">
    <property type="term" value="P:cytoskeleton-dependent intracellular transport"/>
    <property type="evidence" value="ECO:0007669"/>
    <property type="project" value="TreeGrafter"/>
</dbReference>
<keyword evidence="4" id="KW-1185">Reference proteome</keyword>
<proteinExistence type="predicted"/>
<evidence type="ECO:0000313" key="4">
    <source>
        <dbReference type="Proteomes" id="UP000272025"/>
    </source>
</evidence>
<dbReference type="OrthoDB" id="49395at2759"/>
<gene>
    <name evidence="3" type="ORF">SODALDRAFT_330025</name>
</gene>
<dbReference type="RefSeq" id="XP_028468121.1">
    <property type="nucleotide sequence ID" value="XM_028611101.1"/>
</dbReference>
<dbReference type="Pfam" id="PF05622">
    <property type="entry name" value="HOOK"/>
    <property type="match status" value="1"/>
</dbReference>
<protein>
    <recommendedName>
        <fullName evidence="2">Hook C-terminal domain-containing protein</fullName>
    </recommendedName>
</protein>
<dbReference type="Gene3D" id="1.10.418.10">
    <property type="entry name" value="Calponin-like domain"/>
    <property type="match status" value="1"/>
</dbReference>
<accession>A0A3N2Q121</accession>
<dbReference type="GO" id="GO:0051959">
    <property type="term" value="F:dynein light intermediate chain binding"/>
    <property type="evidence" value="ECO:0007669"/>
    <property type="project" value="TreeGrafter"/>
</dbReference>
<name>A0A3N2Q121_SODAK</name>
<dbReference type="STRING" id="1314773.A0A3N2Q121"/>
<feature type="coiled-coil region" evidence="1">
    <location>
        <begin position="613"/>
        <end position="708"/>
    </location>
</feature>
<dbReference type="AlphaFoldDB" id="A0A3N2Q121"/>
<dbReference type="GeneID" id="39579579"/>
<dbReference type="GO" id="GO:0005815">
    <property type="term" value="C:microtubule organizing center"/>
    <property type="evidence" value="ECO:0007669"/>
    <property type="project" value="TreeGrafter"/>
</dbReference>
<evidence type="ECO:0000259" key="2">
    <source>
        <dbReference type="Pfam" id="PF05622"/>
    </source>
</evidence>
<sequence length="774" mass="88863">MTFSKGAQDALRLWANTFSLSRNACSVEDFYDGLLLSEMLADLDQTYDTAGIDSDPRQSLAKKRNLQHVYKGLVKLINLECPGLNRQARIANFRATASNPDAEGICKILSLLFAVAMLGSNNERFVTRITRDITDKPALSILQKITVEMKAEIEDAEANLDTDPDADDARQLARDPDLALEEENASLMSQLDRKMKLLADMETRLAHLQESYESLKEEAARQARELEDFHNAQSGAASQVIQALEAKIREQDELIASHEAQAEEFRIARERLAGEISSLSSRANKADDLEDEVNVLRYRNDELSRKANVVERYRQKLEAQGDLQKEIDNLMYEREQMQRDLLDYEKILKRNEALEDTNNKYASKLQDYETQFIEMDTTRKREYSEMLHLRELLRTLEAQRKSDEEFISELQDQINNGGVHSIGSKSSEFTNPGFNLEQELENAKDVAPNLSLEISRLKAENQMLRSTAGSGPEVARLRHELEGERTQHKRLQEKYRNVYEKRNAADAQVSALMQDLPQERLVQWVERLHPSGHGKLRILTQEYFSTKVFNELKSQLKKAEEELKAERELARDLRNKILDRDREILSARTDLSAVEKDSAEALEELKATDKLISSSLQEELEALRLEYKNMSNDADEAQRALVKALLEKDNLRKEIDLAKDQSVSSDALKSNEKIKQLRARLQERNEQLEKAERDRHDLMRKLKASQDGSAALAQKAQSDQIIKNLQRENALVTTAWYDLTSRLQSNHVVLQRRNDVPRSWLNKQRQMVNATPRK</sequence>
<dbReference type="PANTHER" id="PTHR18947:SF28">
    <property type="entry name" value="GIRDIN, ISOFORM A"/>
    <property type="match status" value="1"/>
</dbReference>
<evidence type="ECO:0000313" key="3">
    <source>
        <dbReference type="EMBL" id="ROT40315.1"/>
    </source>
</evidence>
<dbReference type="PANTHER" id="PTHR18947">
    <property type="entry name" value="HOOK PROTEINS"/>
    <property type="match status" value="1"/>
</dbReference>
<feature type="coiled-coil region" evidence="1">
    <location>
        <begin position="440"/>
        <end position="508"/>
    </location>
</feature>
<feature type="coiled-coil region" evidence="1">
    <location>
        <begin position="549"/>
        <end position="576"/>
    </location>
</feature>
<dbReference type="GO" id="GO:0005737">
    <property type="term" value="C:cytoplasm"/>
    <property type="evidence" value="ECO:0007669"/>
    <property type="project" value="TreeGrafter"/>
</dbReference>
<dbReference type="GO" id="GO:0031122">
    <property type="term" value="P:cytoplasmic microtubule organization"/>
    <property type="evidence" value="ECO:0007669"/>
    <property type="project" value="InterPro"/>
</dbReference>
<dbReference type="InterPro" id="IPR008636">
    <property type="entry name" value="Hook_C"/>
</dbReference>
<dbReference type="EMBL" id="ML119052">
    <property type="protein sequence ID" value="ROT40315.1"/>
    <property type="molecule type" value="Genomic_DNA"/>
</dbReference>
<dbReference type="CDD" id="cd22211">
    <property type="entry name" value="HkD_SF"/>
    <property type="match status" value="1"/>
</dbReference>
<keyword evidence="1" id="KW-0175">Coiled coil</keyword>
<feature type="domain" description="Hook C-terminal" evidence="2">
    <location>
        <begin position="200"/>
        <end position="516"/>
    </location>
</feature>